<sequence length="239" mass="26749">MNKGVTPHNYNLRSRFGPELLRPSYFTPPTHISTPKATAPQLSNDLPVTPTTSILLDVATQYTSPVTIYPPLTSPSTTPTYATSIITTPSTAPIIIPMTDSDYTTSPPFQSKSTPFQHSVQHQFSLGSCDKVPVTKTINLQNSVSEPKILTEHFSRNSYNSGIVQPDHKALVWLKSIKHTSNRLIRWSLRLQEYDFDIEYTPGHKNTNADALSRRNYNQTDSTDSQLQKPLANKLKCFT</sequence>
<organism evidence="1 2">
    <name type="scientific">Sinanodonta woodiana</name>
    <name type="common">Chinese pond mussel</name>
    <name type="synonym">Anodonta woodiana</name>
    <dbReference type="NCBI Taxonomy" id="1069815"/>
    <lineage>
        <taxon>Eukaryota</taxon>
        <taxon>Metazoa</taxon>
        <taxon>Spiralia</taxon>
        <taxon>Lophotrochozoa</taxon>
        <taxon>Mollusca</taxon>
        <taxon>Bivalvia</taxon>
        <taxon>Autobranchia</taxon>
        <taxon>Heteroconchia</taxon>
        <taxon>Palaeoheterodonta</taxon>
        <taxon>Unionida</taxon>
        <taxon>Unionoidea</taxon>
        <taxon>Unionidae</taxon>
        <taxon>Unioninae</taxon>
        <taxon>Sinanodonta</taxon>
    </lineage>
</organism>
<reference evidence="1 2" key="1">
    <citation type="submission" date="2024-11" db="EMBL/GenBank/DDBJ databases">
        <title>Chromosome-level genome assembly of the freshwater bivalve Anodonta woodiana.</title>
        <authorList>
            <person name="Chen X."/>
        </authorList>
    </citation>
    <scope>NUCLEOTIDE SEQUENCE [LARGE SCALE GENOMIC DNA]</scope>
    <source>
        <strain evidence="1">MN2024</strain>
        <tissue evidence="1">Gills</tissue>
    </source>
</reference>
<evidence type="ECO:0000313" key="2">
    <source>
        <dbReference type="Proteomes" id="UP001634394"/>
    </source>
</evidence>
<evidence type="ECO:0000313" key="1">
    <source>
        <dbReference type="EMBL" id="KAL3865837.1"/>
    </source>
</evidence>
<dbReference type="PANTHER" id="PTHR34072">
    <property type="entry name" value="ENZYMATIC POLYPROTEIN-RELATED"/>
    <property type="match status" value="1"/>
</dbReference>
<name>A0ABD3VZC8_SINWO</name>
<gene>
    <name evidence="1" type="ORF">ACJMK2_043187</name>
</gene>
<dbReference type="Proteomes" id="UP001634394">
    <property type="component" value="Unassembled WGS sequence"/>
</dbReference>
<dbReference type="EMBL" id="JBJQND010000009">
    <property type="protein sequence ID" value="KAL3865837.1"/>
    <property type="molecule type" value="Genomic_DNA"/>
</dbReference>
<dbReference type="AlphaFoldDB" id="A0ABD3VZC8"/>
<evidence type="ECO:0008006" key="3">
    <source>
        <dbReference type="Google" id="ProtNLM"/>
    </source>
</evidence>
<dbReference type="PANTHER" id="PTHR34072:SF58">
    <property type="entry name" value="DNA (CYTOSINE-5-)-METHYLTRANSFERASE"/>
    <property type="match status" value="1"/>
</dbReference>
<keyword evidence="2" id="KW-1185">Reference proteome</keyword>
<accession>A0ABD3VZC8</accession>
<comment type="caution">
    <text evidence="1">The sequence shown here is derived from an EMBL/GenBank/DDBJ whole genome shotgun (WGS) entry which is preliminary data.</text>
</comment>
<protein>
    <recommendedName>
        <fullName evidence="3">Reverse transcriptase RNase H-like domain-containing protein</fullName>
    </recommendedName>
</protein>
<proteinExistence type="predicted"/>